<name>A0A9X0AAB9_9HELO</name>
<organism evidence="1 2">
    <name type="scientific">Sclerotinia nivalis</name>
    <dbReference type="NCBI Taxonomy" id="352851"/>
    <lineage>
        <taxon>Eukaryota</taxon>
        <taxon>Fungi</taxon>
        <taxon>Dikarya</taxon>
        <taxon>Ascomycota</taxon>
        <taxon>Pezizomycotina</taxon>
        <taxon>Leotiomycetes</taxon>
        <taxon>Helotiales</taxon>
        <taxon>Sclerotiniaceae</taxon>
        <taxon>Sclerotinia</taxon>
    </lineage>
</organism>
<dbReference type="InterPro" id="IPR038883">
    <property type="entry name" value="AN11006-like"/>
</dbReference>
<evidence type="ECO:0000313" key="1">
    <source>
        <dbReference type="EMBL" id="KAJ8059174.1"/>
    </source>
</evidence>
<dbReference type="PANTHER" id="PTHR42085">
    <property type="entry name" value="F-BOX DOMAIN-CONTAINING PROTEIN"/>
    <property type="match status" value="1"/>
</dbReference>
<evidence type="ECO:0000313" key="2">
    <source>
        <dbReference type="Proteomes" id="UP001152300"/>
    </source>
</evidence>
<dbReference type="EMBL" id="JAPEIS010000015">
    <property type="protein sequence ID" value="KAJ8059174.1"/>
    <property type="molecule type" value="Genomic_DNA"/>
</dbReference>
<dbReference type="PANTHER" id="PTHR42085:SF1">
    <property type="entry name" value="F-BOX DOMAIN-CONTAINING PROTEIN"/>
    <property type="match status" value="1"/>
</dbReference>
<proteinExistence type="predicted"/>
<gene>
    <name evidence="1" type="ORF">OCU04_012148</name>
</gene>
<reference evidence="1" key="1">
    <citation type="submission" date="2022-11" db="EMBL/GenBank/DDBJ databases">
        <title>Genome Resource of Sclerotinia nivalis Strain SnTB1, a Plant Pathogen Isolated from American Ginseng.</title>
        <authorList>
            <person name="Fan S."/>
        </authorList>
    </citation>
    <scope>NUCLEOTIDE SEQUENCE</scope>
    <source>
        <strain evidence="1">SnTB1</strain>
    </source>
</reference>
<dbReference type="OrthoDB" id="62952at2759"/>
<sequence>MSEYRYISRKIPTQNIISMLALLSQPPLSGVETSNTIASPLFKLPIEVRRIVFEHVLLEHPEWSITTWTTNGDKSLRYFDTKTKETIDQRRAKPQVQVPRICRAINTECQDIIWKHRAFVWLQTSDFYRLCHQNNDAFKLDRMETISNVELMFDYTLYKRESLVWCYILGKCLTPAQMTNKWQNLKRMKVYLYNSHTDENNVYGHFSPEVMKRVRNPKNHQLGEDNFILLLRLLKMAVERRWFPDHIPQADGSRREVERILDFDFKWDAYHDTVHERNWSTISDILKACHTAFGGGELWAGGVLCWKNKVMQAHMRSIKDLRTYIINKDSPTGNNSITNGLRDFRKLRMHGTMFASAND</sequence>
<keyword evidence="2" id="KW-1185">Reference proteome</keyword>
<comment type="caution">
    <text evidence="1">The sequence shown here is derived from an EMBL/GenBank/DDBJ whole genome shotgun (WGS) entry which is preliminary data.</text>
</comment>
<accession>A0A9X0AAB9</accession>
<protein>
    <submittedName>
        <fullName evidence="1">Uncharacterized protein</fullName>
    </submittedName>
</protein>
<dbReference type="AlphaFoldDB" id="A0A9X0AAB9"/>
<dbReference type="Proteomes" id="UP001152300">
    <property type="component" value="Unassembled WGS sequence"/>
</dbReference>